<reference evidence="1" key="1">
    <citation type="submission" date="2019-10" db="EMBL/GenBank/DDBJ databases">
        <authorList>
            <consortium name="DOE Joint Genome Institute"/>
            <person name="Kuo A."/>
            <person name="Miyauchi S."/>
            <person name="Kiss E."/>
            <person name="Drula E."/>
            <person name="Kohler A."/>
            <person name="Sanchez-Garcia M."/>
            <person name="Andreopoulos B."/>
            <person name="Barry K.W."/>
            <person name="Bonito G."/>
            <person name="Buee M."/>
            <person name="Carver A."/>
            <person name="Chen C."/>
            <person name="Cichocki N."/>
            <person name="Clum A."/>
            <person name="Culley D."/>
            <person name="Crous P.W."/>
            <person name="Fauchery L."/>
            <person name="Girlanda M."/>
            <person name="Hayes R."/>
            <person name="Keri Z."/>
            <person name="Labutti K."/>
            <person name="Lipzen A."/>
            <person name="Lombard V."/>
            <person name="Magnuson J."/>
            <person name="Maillard F."/>
            <person name="Morin E."/>
            <person name="Murat C."/>
            <person name="Nolan M."/>
            <person name="Ohm R."/>
            <person name="Pangilinan J."/>
            <person name="Pereira M."/>
            <person name="Perotto S."/>
            <person name="Peter M."/>
            <person name="Riley R."/>
            <person name="Sitrit Y."/>
            <person name="Stielow B."/>
            <person name="Szollosi G."/>
            <person name="Zifcakova L."/>
            <person name="Stursova M."/>
            <person name="Spatafora J.W."/>
            <person name="Tedersoo L."/>
            <person name="Vaario L.-M."/>
            <person name="Yamada A."/>
            <person name="Yan M."/>
            <person name="Wang P."/>
            <person name="Xu J."/>
            <person name="Bruns T."/>
            <person name="Baldrian P."/>
            <person name="Vilgalys R."/>
            <person name="Henrissat B."/>
            <person name="Grigoriev I.V."/>
            <person name="Hibbett D."/>
            <person name="Nagy L.G."/>
            <person name="Martin F.M."/>
        </authorList>
    </citation>
    <scope>NUCLEOTIDE SEQUENCE</scope>
    <source>
        <strain evidence="1">P2</strain>
    </source>
</reference>
<gene>
    <name evidence="1" type="ORF">BDM02DRAFT_3159267</name>
</gene>
<evidence type="ECO:0000313" key="2">
    <source>
        <dbReference type="Proteomes" id="UP000886501"/>
    </source>
</evidence>
<reference evidence="1" key="2">
    <citation type="journal article" date="2020" name="Nat. Commun.">
        <title>Large-scale genome sequencing of mycorrhizal fungi provides insights into the early evolution of symbiotic traits.</title>
        <authorList>
            <person name="Miyauchi S."/>
            <person name="Kiss E."/>
            <person name="Kuo A."/>
            <person name="Drula E."/>
            <person name="Kohler A."/>
            <person name="Sanchez-Garcia M."/>
            <person name="Morin E."/>
            <person name="Andreopoulos B."/>
            <person name="Barry K.W."/>
            <person name="Bonito G."/>
            <person name="Buee M."/>
            <person name="Carver A."/>
            <person name="Chen C."/>
            <person name="Cichocki N."/>
            <person name="Clum A."/>
            <person name="Culley D."/>
            <person name="Crous P.W."/>
            <person name="Fauchery L."/>
            <person name="Girlanda M."/>
            <person name="Hayes R.D."/>
            <person name="Keri Z."/>
            <person name="LaButti K."/>
            <person name="Lipzen A."/>
            <person name="Lombard V."/>
            <person name="Magnuson J."/>
            <person name="Maillard F."/>
            <person name="Murat C."/>
            <person name="Nolan M."/>
            <person name="Ohm R.A."/>
            <person name="Pangilinan J."/>
            <person name="Pereira M.F."/>
            <person name="Perotto S."/>
            <person name="Peter M."/>
            <person name="Pfister S."/>
            <person name="Riley R."/>
            <person name="Sitrit Y."/>
            <person name="Stielow J.B."/>
            <person name="Szollosi G."/>
            <person name="Zifcakova L."/>
            <person name="Stursova M."/>
            <person name="Spatafora J.W."/>
            <person name="Tedersoo L."/>
            <person name="Vaario L.M."/>
            <person name="Yamada A."/>
            <person name="Yan M."/>
            <person name="Wang P."/>
            <person name="Xu J."/>
            <person name="Bruns T."/>
            <person name="Baldrian P."/>
            <person name="Vilgalys R."/>
            <person name="Dunand C."/>
            <person name="Henrissat B."/>
            <person name="Grigoriev I.V."/>
            <person name="Hibbett D."/>
            <person name="Nagy L.G."/>
            <person name="Martin F.M."/>
        </authorList>
    </citation>
    <scope>NUCLEOTIDE SEQUENCE</scope>
    <source>
        <strain evidence="1">P2</strain>
    </source>
</reference>
<protein>
    <submittedName>
        <fullName evidence="1">DHH phosphoesterase</fullName>
    </submittedName>
</protein>
<sequence length="436" mass="47817">MLADFVSQTKNRYLQDVKDGKGGDWTVAMGNEAGDLDSMASAIAYAWFATVVKKSNTVPLIQTPHPDLQLRAENLYALSMSGFGDVSNDPEKVGVLCLDDLPKSSPFPSHKFSLVDHNRLGSHFTKDNPNAIVVSVVDHHEDEQLYKDTADPRIITVPTGSCASLVADLIHSQCPAEIALIPELATLLICSIVIDTNGLKPGGKAEDPDRQAMAFLLPHSTFSPAFPISLVDIGPGTDFNDIPILKDLTRDLKIKKEDVSRLGTRDLLRRDYKEYTLTPSWAKDSQIQVGLASVPVGFESWIPRDKDFYGALEGWIKERQLAALAILTSFSDEKESKKKSKKESGKKSKGKHKRQLLVVVADDKDLASRLFPGLEQSSQLQLEERSFEKFGAKKVTGSFGGVLQAKVYKQGNMNATRKVVAPVIKDVVEGSPNVNL</sequence>
<keyword evidence="2" id="KW-1185">Reference proteome</keyword>
<accession>A0ACB6ZV39</accession>
<dbReference type="Proteomes" id="UP000886501">
    <property type="component" value="Unassembled WGS sequence"/>
</dbReference>
<dbReference type="EMBL" id="MU117963">
    <property type="protein sequence ID" value="KAF9653690.1"/>
    <property type="molecule type" value="Genomic_DNA"/>
</dbReference>
<proteinExistence type="predicted"/>
<name>A0ACB6ZV39_THEGA</name>
<organism evidence="1 2">
    <name type="scientific">Thelephora ganbajun</name>
    <name type="common">Ganba fungus</name>
    <dbReference type="NCBI Taxonomy" id="370292"/>
    <lineage>
        <taxon>Eukaryota</taxon>
        <taxon>Fungi</taxon>
        <taxon>Dikarya</taxon>
        <taxon>Basidiomycota</taxon>
        <taxon>Agaricomycotina</taxon>
        <taxon>Agaricomycetes</taxon>
        <taxon>Thelephorales</taxon>
        <taxon>Thelephoraceae</taxon>
        <taxon>Thelephora</taxon>
    </lineage>
</organism>
<evidence type="ECO:0000313" key="1">
    <source>
        <dbReference type="EMBL" id="KAF9653690.1"/>
    </source>
</evidence>
<comment type="caution">
    <text evidence="1">The sequence shown here is derived from an EMBL/GenBank/DDBJ whole genome shotgun (WGS) entry which is preliminary data.</text>
</comment>